<dbReference type="InterPro" id="IPR029044">
    <property type="entry name" value="Nucleotide-diphossugar_trans"/>
</dbReference>
<comment type="similarity">
    <text evidence="1">Belongs to the glycosyltransferase 2 family.</text>
</comment>
<dbReference type="Gene3D" id="3.90.550.10">
    <property type="entry name" value="Spore Coat Polysaccharide Biosynthesis Protein SpsA, Chain A"/>
    <property type="match status" value="1"/>
</dbReference>
<dbReference type="OrthoDB" id="9771846at2"/>
<dbReference type="RefSeq" id="WP_095417284.1">
    <property type="nucleotide sequence ID" value="NZ_CP022989.1"/>
</dbReference>
<organism evidence="5 6">
    <name type="scientific">Paraburkholderia aromaticivorans</name>
    <dbReference type="NCBI Taxonomy" id="2026199"/>
    <lineage>
        <taxon>Bacteria</taxon>
        <taxon>Pseudomonadati</taxon>
        <taxon>Pseudomonadota</taxon>
        <taxon>Betaproteobacteria</taxon>
        <taxon>Burkholderiales</taxon>
        <taxon>Burkholderiaceae</taxon>
        <taxon>Paraburkholderia</taxon>
    </lineage>
</organism>
<dbReference type="PANTHER" id="PTHR43179">
    <property type="entry name" value="RHAMNOSYLTRANSFERASE WBBL"/>
    <property type="match status" value="1"/>
</dbReference>
<evidence type="ECO:0000256" key="1">
    <source>
        <dbReference type="ARBA" id="ARBA00006739"/>
    </source>
</evidence>
<keyword evidence="6" id="KW-1185">Reference proteome</keyword>
<evidence type="ECO:0000256" key="2">
    <source>
        <dbReference type="ARBA" id="ARBA00022676"/>
    </source>
</evidence>
<dbReference type="GO" id="GO:0016757">
    <property type="term" value="F:glycosyltransferase activity"/>
    <property type="evidence" value="ECO:0007669"/>
    <property type="project" value="UniProtKB-KW"/>
</dbReference>
<dbReference type="EMBL" id="CP022989">
    <property type="protein sequence ID" value="ASV96996.1"/>
    <property type="molecule type" value="Genomic_DNA"/>
</dbReference>
<sequence>MSTRYGSPLIGIVTVLYRSDSVLPDFFKSLAAQRDVNFKLYVIDNSETDTGSAISRELAALHHIRADIVFNNNNAGVARGNNQGIKMALADGCDYVLLANNDTDFPDPDVIAGLARHTEEADALAAVPKITYHGTNRIWCAGGRFSPLTATTPHVGDRKEDRGQFDKEMFTEYAPTCFMLLHKSIFRTIGMMDEKYFVYYDDSDFVWRMKNANIGLLYVPTSCVGHKVAVSTGGNESPFSLFYTARNRVYFSRKHLAPTYRAIAIAYAVATLTVKCVKFSPAGRLSVFKGLRAGFALSVADH</sequence>
<keyword evidence="3 5" id="KW-0808">Transferase</keyword>
<dbReference type="PANTHER" id="PTHR43179:SF12">
    <property type="entry name" value="GALACTOFURANOSYLTRANSFERASE GLFT2"/>
    <property type="match status" value="1"/>
</dbReference>
<dbReference type="KEGG" id="parb:CJU94_01675"/>
<dbReference type="AlphaFoldDB" id="A0A248VDE3"/>
<protein>
    <submittedName>
        <fullName evidence="5">Glycosyl transferase</fullName>
    </submittedName>
</protein>
<accession>A0A248VDE3</accession>
<dbReference type="Proteomes" id="UP000215158">
    <property type="component" value="Chromosome 1"/>
</dbReference>
<name>A0A248VDE3_9BURK</name>
<feature type="domain" description="Glycosyltransferase 2-like" evidence="4">
    <location>
        <begin position="12"/>
        <end position="187"/>
    </location>
</feature>
<evidence type="ECO:0000256" key="3">
    <source>
        <dbReference type="ARBA" id="ARBA00022679"/>
    </source>
</evidence>
<evidence type="ECO:0000313" key="5">
    <source>
        <dbReference type="EMBL" id="ASV96996.1"/>
    </source>
</evidence>
<dbReference type="Pfam" id="PF00535">
    <property type="entry name" value="Glycos_transf_2"/>
    <property type="match status" value="1"/>
</dbReference>
<gene>
    <name evidence="5" type="ORF">CJU94_01675</name>
</gene>
<reference evidence="5 6" key="1">
    <citation type="submission" date="2017-08" db="EMBL/GenBank/DDBJ databases">
        <title>Identification and genetic characteristics of simultaneous BTEX- and naphthalene-degrading Paraburkholderia sp. BN5 isolated from petroleum-contaminated soil.</title>
        <authorList>
            <person name="Lee Y."/>
            <person name="Jeon C.O."/>
        </authorList>
    </citation>
    <scope>NUCLEOTIDE SEQUENCE [LARGE SCALE GENOMIC DNA]</scope>
    <source>
        <strain evidence="5 6">BN5</strain>
    </source>
</reference>
<evidence type="ECO:0000259" key="4">
    <source>
        <dbReference type="Pfam" id="PF00535"/>
    </source>
</evidence>
<keyword evidence="2" id="KW-0328">Glycosyltransferase</keyword>
<proteinExistence type="inferred from homology"/>
<dbReference type="InterPro" id="IPR001173">
    <property type="entry name" value="Glyco_trans_2-like"/>
</dbReference>
<dbReference type="SUPFAM" id="SSF53448">
    <property type="entry name" value="Nucleotide-diphospho-sugar transferases"/>
    <property type="match status" value="1"/>
</dbReference>
<evidence type="ECO:0000313" key="6">
    <source>
        <dbReference type="Proteomes" id="UP000215158"/>
    </source>
</evidence>